<proteinExistence type="predicted"/>
<dbReference type="Gene3D" id="3.30.70.1200">
    <property type="entry name" value="Crispr-associated protein, domain 1"/>
    <property type="match status" value="1"/>
</dbReference>
<accession>A0A6V8NJF9</accession>
<dbReference type="RefSeq" id="WP_176237241.1">
    <property type="nucleotide sequence ID" value="NZ_BLRU01000291.1"/>
</dbReference>
<organism evidence="1 2">
    <name type="scientific">Candidatus Hakubella thermalkaliphila</name>
    <dbReference type="NCBI Taxonomy" id="2754717"/>
    <lineage>
        <taxon>Bacteria</taxon>
        <taxon>Bacillati</taxon>
        <taxon>Actinomycetota</taxon>
        <taxon>Actinomycetota incertae sedis</taxon>
        <taxon>Candidatus Hakubellales</taxon>
        <taxon>Candidatus Hakubellaceae</taxon>
        <taxon>Candidatus Hakubella</taxon>
    </lineage>
</organism>
<name>A0A6V8NJF9_9ACTN</name>
<comment type="caution">
    <text evidence="1">The sequence shown here is derived from an EMBL/GenBank/DDBJ whole genome shotgun (WGS) entry which is preliminary data.</text>
</comment>
<dbReference type="InterPro" id="IPR010179">
    <property type="entry name" value="CRISPR-assoc_prot_Cse3"/>
</dbReference>
<dbReference type="Proteomes" id="UP000574717">
    <property type="component" value="Unassembled WGS sequence"/>
</dbReference>
<dbReference type="AlphaFoldDB" id="A0A6V8NJF9"/>
<dbReference type="EMBL" id="BLRU01000291">
    <property type="protein sequence ID" value="GFP20197.1"/>
    <property type="molecule type" value="Genomic_DNA"/>
</dbReference>
<dbReference type="Pfam" id="PF08798">
    <property type="entry name" value="CRISPR_assoc"/>
    <property type="match status" value="1"/>
</dbReference>
<dbReference type="Gene3D" id="3.30.70.1210">
    <property type="entry name" value="Crispr-associated protein, domain 2"/>
    <property type="match status" value="1"/>
</dbReference>
<evidence type="ECO:0000313" key="1">
    <source>
        <dbReference type="EMBL" id="GFP20197.1"/>
    </source>
</evidence>
<dbReference type="SMART" id="SM01101">
    <property type="entry name" value="CRISPR_assoc"/>
    <property type="match status" value="1"/>
</dbReference>
<sequence length="169" mass="19398">MYLSRLTLNPASRQVQRDIADCQALHSTILKAFPLKAADSIDAREQFGVLYRTDVDSKGNMYLYVQSHVAPDWQFLRPDYTAAPPVFKPIGELYERITSGMFLGFTLCANTTRKTGTTSKTERIQGVQKSNGRRVFLTRSEDQLEWLERKAQDYGFKVLVVNLRHVDYK</sequence>
<gene>
    <name evidence="1" type="ORF">HKBW3S03_01698</name>
</gene>
<evidence type="ECO:0000313" key="2">
    <source>
        <dbReference type="Proteomes" id="UP000574717"/>
    </source>
</evidence>
<feature type="non-terminal residue" evidence="1">
    <location>
        <position position="169"/>
    </location>
</feature>
<protein>
    <submittedName>
        <fullName evidence="1">CRISPR system Cascade subunit CasE</fullName>
    </submittedName>
</protein>
<reference evidence="1 2" key="1">
    <citation type="journal article" date="2020" name="Front. Microbiol.">
        <title>Single-cell genomics of novel Actinobacteria with the Wood-Ljungdahl pathway discovered in a serpentinizing system.</title>
        <authorList>
            <person name="Merino N."/>
            <person name="Kawai M."/>
            <person name="Boyd E.S."/>
            <person name="Colman D.R."/>
            <person name="McGlynn S.E."/>
            <person name="Nealson K.H."/>
            <person name="Kurokawa K."/>
            <person name="Hongoh Y."/>
        </authorList>
    </citation>
    <scope>NUCLEOTIDE SEQUENCE [LARGE SCALE GENOMIC DNA]</scope>
    <source>
        <strain evidence="1 2">S03</strain>
    </source>
</reference>
<dbReference type="SUPFAM" id="SSF117987">
    <property type="entry name" value="CRISPR-associated protein"/>
    <property type="match status" value="2"/>
</dbReference>
<dbReference type="CDD" id="cd09727">
    <property type="entry name" value="Cas6_I-E"/>
    <property type="match status" value="1"/>
</dbReference>